<keyword evidence="1" id="KW-0732">Signal</keyword>
<accession>A0A914C3H7</accession>
<feature type="signal peptide" evidence="1">
    <location>
        <begin position="1"/>
        <end position="18"/>
    </location>
</feature>
<proteinExistence type="predicted"/>
<organism evidence="2 3">
    <name type="scientific">Acrobeloides nanus</name>
    <dbReference type="NCBI Taxonomy" id="290746"/>
    <lineage>
        <taxon>Eukaryota</taxon>
        <taxon>Metazoa</taxon>
        <taxon>Ecdysozoa</taxon>
        <taxon>Nematoda</taxon>
        <taxon>Chromadorea</taxon>
        <taxon>Rhabditida</taxon>
        <taxon>Tylenchina</taxon>
        <taxon>Cephalobomorpha</taxon>
        <taxon>Cephaloboidea</taxon>
        <taxon>Cephalobidae</taxon>
        <taxon>Acrobeloides</taxon>
    </lineage>
</organism>
<keyword evidence="2" id="KW-1185">Reference proteome</keyword>
<evidence type="ECO:0000256" key="1">
    <source>
        <dbReference type="SAM" id="SignalP"/>
    </source>
</evidence>
<name>A0A914C3H7_9BILA</name>
<sequence length="74" mass="8093">MTCLRLLLLYLFSNLVDSSCPLNGIPSSDGTKCYHIFSNTLNYIEALNRTCNDIGGQLASICNGFDNAQLQGFV</sequence>
<feature type="chain" id="PRO_5037735835" evidence="1">
    <location>
        <begin position="19"/>
        <end position="74"/>
    </location>
</feature>
<dbReference type="Gene3D" id="3.10.100.10">
    <property type="entry name" value="Mannose-Binding Protein A, subunit A"/>
    <property type="match status" value="1"/>
</dbReference>
<reference evidence="3" key="1">
    <citation type="submission" date="2022-11" db="UniProtKB">
        <authorList>
            <consortium name="WormBaseParasite"/>
        </authorList>
    </citation>
    <scope>IDENTIFICATION</scope>
</reference>
<evidence type="ECO:0000313" key="2">
    <source>
        <dbReference type="Proteomes" id="UP000887540"/>
    </source>
</evidence>
<dbReference type="WBParaSite" id="ACRNAN_Path_195.g691.t1">
    <property type="protein sequence ID" value="ACRNAN_Path_195.g691.t1"/>
    <property type="gene ID" value="ACRNAN_Path_195.g691"/>
</dbReference>
<dbReference type="CDD" id="cd00037">
    <property type="entry name" value="CLECT"/>
    <property type="match status" value="1"/>
</dbReference>
<evidence type="ECO:0000313" key="3">
    <source>
        <dbReference type="WBParaSite" id="ACRNAN_Path_195.g691.t1"/>
    </source>
</evidence>
<dbReference type="AlphaFoldDB" id="A0A914C3H7"/>
<dbReference type="Proteomes" id="UP000887540">
    <property type="component" value="Unplaced"/>
</dbReference>
<dbReference type="InterPro" id="IPR016187">
    <property type="entry name" value="CTDL_fold"/>
</dbReference>
<protein>
    <submittedName>
        <fullName evidence="3">Uncharacterized protein</fullName>
    </submittedName>
</protein>
<dbReference type="SUPFAM" id="SSF56436">
    <property type="entry name" value="C-type lectin-like"/>
    <property type="match status" value="1"/>
</dbReference>
<dbReference type="InterPro" id="IPR016186">
    <property type="entry name" value="C-type_lectin-like/link_sf"/>
</dbReference>